<keyword evidence="4" id="KW-1185">Reference proteome</keyword>
<organism evidence="3 4">
    <name type="scientific">Lentinula raphanica</name>
    <dbReference type="NCBI Taxonomy" id="153919"/>
    <lineage>
        <taxon>Eukaryota</taxon>
        <taxon>Fungi</taxon>
        <taxon>Dikarya</taxon>
        <taxon>Basidiomycota</taxon>
        <taxon>Agaricomycotina</taxon>
        <taxon>Agaricomycetes</taxon>
        <taxon>Agaricomycetidae</taxon>
        <taxon>Agaricales</taxon>
        <taxon>Marasmiineae</taxon>
        <taxon>Omphalotaceae</taxon>
        <taxon>Lentinula</taxon>
    </lineage>
</organism>
<dbReference type="AlphaFoldDB" id="A0AA38UJ63"/>
<accession>A0AA38UJ63</accession>
<evidence type="ECO:0000256" key="2">
    <source>
        <dbReference type="SAM" id="SignalP"/>
    </source>
</evidence>
<feature type="chain" id="PRO_5041466737" evidence="2">
    <location>
        <begin position="23"/>
        <end position="217"/>
    </location>
</feature>
<evidence type="ECO:0000313" key="3">
    <source>
        <dbReference type="EMBL" id="KAJ3843299.1"/>
    </source>
</evidence>
<evidence type="ECO:0000313" key="4">
    <source>
        <dbReference type="Proteomes" id="UP001163846"/>
    </source>
</evidence>
<name>A0AA38UJ63_9AGAR</name>
<proteinExistence type="predicted"/>
<protein>
    <submittedName>
        <fullName evidence="3">Uncharacterized protein</fullName>
    </submittedName>
</protein>
<evidence type="ECO:0000256" key="1">
    <source>
        <dbReference type="SAM" id="MobiDB-lite"/>
    </source>
</evidence>
<comment type="caution">
    <text evidence="3">The sequence shown here is derived from an EMBL/GenBank/DDBJ whole genome shotgun (WGS) entry which is preliminary data.</text>
</comment>
<feature type="signal peptide" evidence="2">
    <location>
        <begin position="1"/>
        <end position="22"/>
    </location>
</feature>
<gene>
    <name evidence="3" type="ORF">F5878DRAFT_302200</name>
</gene>
<sequence length="217" mass="23409">MRFLKTLLPLIILAIHVAGASANDPLKPAPYYEPRDQPLVQKRSVSTDSTLLEGKLPLGRRGSASSDTESEFAPLLPNQRGRSGSTSSADAPSLGSPTASTMTQFELESQHIPESRCQTCIRNAYNAAHTVAKLSIDATFAVGRFVDRNPETCIIAFHLLFNAFIVSKSPVSAVARRDVTSGQASEHPRSCLRLGPSCAGTCFADLNVSFIDHLRKL</sequence>
<feature type="compositionally biased region" description="Polar residues" evidence="1">
    <location>
        <begin position="80"/>
        <end position="100"/>
    </location>
</feature>
<feature type="region of interest" description="Disordered" evidence="1">
    <location>
        <begin position="24"/>
        <end position="100"/>
    </location>
</feature>
<dbReference type="EMBL" id="MU805980">
    <property type="protein sequence ID" value="KAJ3843299.1"/>
    <property type="molecule type" value="Genomic_DNA"/>
</dbReference>
<keyword evidence="2" id="KW-0732">Signal</keyword>
<reference evidence="3" key="1">
    <citation type="submission" date="2022-08" db="EMBL/GenBank/DDBJ databases">
        <authorList>
            <consortium name="DOE Joint Genome Institute"/>
            <person name="Min B."/>
            <person name="Riley R."/>
            <person name="Sierra-Patev S."/>
            <person name="Naranjo-Ortiz M."/>
            <person name="Looney B."/>
            <person name="Konkel Z."/>
            <person name="Slot J.C."/>
            <person name="Sakamoto Y."/>
            <person name="Steenwyk J.L."/>
            <person name="Rokas A."/>
            <person name="Carro J."/>
            <person name="Camarero S."/>
            <person name="Ferreira P."/>
            <person name="Molpeceres G."/>
            <person name="Ruiz-Duenas F.J."/>
            <person name="Serrano A."/>
            <person name="Henrissat B."/>
            <person name="Drula E."/>
            <person name="Hughes K.W."/>
            <person name="Mata J.L."/>
            <person name="Ishikawa N.K."/>
            <person name="Vargas-Isla R."/>
            <person name="Ushijima S."/>
            <person name="Smith C.A."/>
            <person name="Ahrendt S."/>
            <person name="Andreopoulos W."/>
            <person name="He G."/>
            <person name="Labutti K."/>
            <person name="Lipzen A."/>
            <person name="Ng V."/>
            <person name="Sandor L."/>
            <person name="Barry K."/>
            <person name="Martinez A.T."/>
            <person name="Xiao Y."/>
            <person name="Gibbons J.G."/>
            <person name="Terashima K."/>
            <person name="Hibbett D.S."/>
            <person name="Grigoriev I.V."/>
        </authorList>
    </citation>
    <scope>NUCLEOTIDE SEQUENCE</scope>
    <source>
        <strain evidence="3">TFB9207</strain>
    </source>
</reference>
<dbReference type="Proteomes" id="UP001163846">
    <property type="component" value="Unassembled WGS sequence"/>
</dbReference>